<dbReference type="PROSITE" id="PS52012">
    <property type="entry name" value="CFEM"/>
    <property type="match status" value="1"/>
</dbReference>
<dbReference type="EMBL" id="OZ037949">
    <property type="protein sequence ID" value="CAL1711798.1"/>
    <property type="molecule type" value="Genomic_DNA"/>
</dbReference>
<dbReference type="Proteomes" id="UP001497453">
    <property type="component" value="Chromosome 6"/>
</dbReference>
<evidence type="ECO:0000256" key="4">
    <source>
        <dbReference type="ARBA" id="ARBA00023157"/>
    </source>
</evidence>
<feature type="chain" id="PRO_5045038932" description="CFEM domain-containing protein" evidence="6">
    <location>
        <begin position="22"/>
        <end position="203"/>
    </location>
</feature>
<accession>A0ABP1DVF8</accession>
<evidence type="ECO:0000313" key="8">
    <source>
        <dbReference type="EMBL" id="CAL1711798.1"/>
    </source>
</evidence>
<feature type="signal peptide" evidence="6">
    <location>
        <begin position="1"/>
        <end position="21"/>
    </location>
</feature>
<gene>
    <name evidence="8" type="ORF">GFSPODELE1_LOCUS8505</name>
</gene>
<dbReference type="InterPro" id="IPR008427">
    <property type="entry name" value="Extracellular_membr_CFEM_dom"/>
</dbReference>
<dbReference type="Pfam" id="PF05730">
    <property type="entry name" value="CFEM"/>
    <property type="match status" value="1"/>
</dbReference>
<dbReference type="SMART" id="SM00747">
    <property type="entry name" value="CFEM"/>
    <property type="match status" value="1"/>
</dbReference>
<evidence type="ECO:0000256" key="3">
    <source>
        <dbReference type="ARBA" id="ARBA00022729"/>
    </source>
</evidence>
<keyword evidence="9" id="KW-1185">Reference proteome</keyword>
<feature type="domain" description="CFEM" evidence="7">
    <location>
        <begin position="11"/>
        <end position="122"/>
    </location>
</feature>
<evidence type="ECO:0000256" key="2">
    <source>
        <dbReference type="ARBA" id="ARBA00022525"/>
    </source>
</evidence>
<keyword evidence="4" id="KW-1015">Disulfide bond</keyword>
<keyword evidence="3 6" id="KW-0732">Signal</keyword>
<sequence length="203" mass="19112">MFSNFKVAFAVLVTAAICVNAQSSTASAPAGLPSGITACSLQCIQQSLGEGNCQSITDVQCLCSSQAFQAATLQCLQTNCPDDVSAATAAQQSQCGNAASSGSSSLASSASSISQSVASGSSASSVAASITSGASSAASSLSSRAAGGASSLSSSLSSVLSSASVAATNTGNGSGAVSLFSQGGIVSAVVALVGVVAGAAFVL</sequence>
<feature type="transmembrane region" description="Helical" evidence="5">
    <location>
        <begin position="179"/>
        <end position="202"/>
    </location>
</feature>
<evidence type="ECO:0000256" key="6">
    <source>
        <dbReference type="SAM" id="SignalP"/>
    </source>
</evidence>
<evidence type="ECO:0000256" key="5">
    <source>
        <dbReference type="SAM" id="Phobius"/>
    </source>
</evidence>
<keyword evidence="2" id="KW-0964">Secreted</keyword>
<organism evidence="8 9">
    <name type="scientific">Somion occarium</name>
    <dbReference type="NCBI Taxonomy" id="3059160"/>
    <lineage>
        <taxon>Eukaryota</taxon>
        <taxon>Fungi</taxon>
        <taxon>Dikarya</taxon>
        <taxon>Basidiomycota</taxon>
        <taxon>Agaricomycotina</taxon>
        <taxon>Agaricomycetes</taxon>
        <taxon>Polyporales</taxon>
        <taxon>Cerrenaceae</taxon>
        <taxon>Somion</taxon>
    </lineage>
</organism>
<proteinExistence type="predicted"/>
<evidence type="ECO:0000256" key="1">
    <source>
        <dbReference type="ARBA" id="ARBA00004613"/>
    </source>
</evidence>
<evidence type="ECO:0000313" key="9">
    <source>
        <dbReference type="Proteomes" id="UP001497453"/>
    </source>
</evidence>
<reference evidence="9" key="1">
    <citation type="submission" date="2024-04" db="EMBL/GenBank/DDBJ databases">
        <authorList>
            <person name="Shaw F."/>
            <person name="Minotto A."/>
        </authorList>
    </citation>
    <scope>NUCLEOTIDE SEQUENCE [LARGE SCALE GENOMIC DNA]</scope>
</reference>
<keyword evidence="5" id="KW-0812">Transmembrane</keyword>
<name>A0ABP1DVF8_9APHY</name>
<keyword evidence="5" id="KW-1133">Transmembrane helix</keyword>
<comment type="subcellular location">
    <subcellularLocation>
        <location evidence="1">Secreted</location>
    </subcellularLocation>
</comment>
<keyword evidence="5" id="KW-0472">Membrane</keyword>
<evidence type="ECO:0000259" key="7">
    <source>
        <dbReference type="PROSITE" id="PS52012"/>
    </source>
</evidence>
<protein>
    <recommendedName>
        <fullName evidence="7">CFEM domain-containing protein</fullName>
    </recommendedName>
</protein>